<dbReference type="AlphaFoldDB" id="A0A9W8NFR6"/>
<dbReference type="GO" id="GO:0005524">
    <property type="term" value="F:ATP binding"/>
    <property type="evidence" value="ECO:0007669"/>
    <property type="project" value="InterPro"/>
</dbReference>
<evidence type="ECO:0000259" key="2">
    <source>
        <dbReference type="Pfam" id="PF19327"/>
    </source>
</evidence>
<dbReference type="GO" id="GO:0003877">
    <property type="term" value="F:ATP:ADP adenylyltransferase activity"/>
    <property type="evidence" value="ECO:0007669"/>
    <property type="project" value="InterPro"/>
</dbReference>
<dbReference type="Pfam" id="PF19327">
    <property type="entry name" value="Ap4A_phos_N"/>
    <property type="match status" value="1"/>
</dbReference>
<comment type="caution">
    <text evidence="3">The sequence shown here is derived from an EMBL/GenBank/DDBJ whole genome shotgun (WGS) entry which is preliminary data.</text>
</comment>
<feature type="domain" description="Ap4A phosphorylase 1/2 N-terminal" evidence="2">
    <location>
        <begin position="7"/>
        <end position="166"/>
    </location>
</feature>
<dbReference type="InterPro" id="IPR043171">
    <property type="entry name" value="Ap4A_phos1/2-like"/>
</dbReference>
<dbReference type="SUPFAM" id="SSF54197">
    <property type="entry name" value="HIT-like"/>
    <property type="match status" value="1"/>
</dbReference>
<dbReference type="EMBL" id="JANPWZ010000710">
    <property type="protein sequence ID" value="KAJ3573086.1"/>
    <property type="molecule type" value="Genomic_DNA"/>
</dbReference>
<dbReference type="Proteomes" id="UP001148614">
    <property type="component" value="Unassembled WGS sequence"/>
</dbReference>
<dbReference type="Gene3D" id="3.30.428.70">
    <property type="match status" value="1"/>
</dbReference>
<evidence type="ECO:0000313" key="4">
    <source>
        <dbReference type="Proteomes" id="UP001148614"/>
    </source>
</evidence>
<evidence type="ECO:0008006" key="5">
    <source>
        <dbReference type="Google" id="ProtNLM"/>
    </source>
</evidence>
<dbReference type="GO" id="GO:0009117">
    <property type="term" value="P:nucleotide metabolic process"/>
    <property type="evidence" value="ECO:0007669"/>
    <property type="project" value="InterPro"/>
</dbReference>
<dbReference type="InterPro" id="IPR019200">
    <property type="entry name" value="ATP_adenylylTrfase_C"/>
</dbReference>
<proteinExistence type="predicted"/>
<protein>
    <recommendedName>
        <fullName evidence="5">HIT domain-containing protein</fullName>
    </recommendedName>
</protein>
<evidence type="ECO:0000259" key="1">
    <source>
        <dbReference type="Pfam" id="PF09830"/>
    </source>
</evidence>
<sequence length="314" mass="34071">MPSLTVPPSLPNLVKDAFAKAQASGDLIYYPTQVAIVTVGSLAFQVRYSPALAQKPKPPKPVEPNSRPFNPFENPSPALLVAQLLPSHRLVLNKFAVVPEHFILATRDFKPQTHILEPSDIDAAYACVQTYQSAGRELYVFFNSGDHSGASQPHRHLQLLPVDCMKIGLETTEHGGEWAVLADQVCGRRDAMPFTIFTSPINATMSTDEKHSIYLSLYKHAVQAAEANVKAVEEGEAQISYNFAMTNTCMALCPRTAEGTTLKDSNGNEIGNIGLNGTVLAGTALVKNQAEWDLLRTDSMILSNVLEGIGVPSK</sequence>
<dbReference type="InterPro" id="IPR009163">
    <property type="entry name" value="Ap4A_phos1/2"/>
</dbReference>
<dbReference type="PANTHER" id="PTHR38420">
    <property type="entry name" value="AP-4-A PHOSPHORYLASE II"/>
    <property type="match status" value="1"/>
</dbReference>
<name>A0A9W8NFR6_9PEZI</name>
<dbReference type="VEuPathDB" id="FungiDB:F4678DRAFT_218914"/>
<dbReference type="PANTHER" id="PTHR38420:SF3">
    <property type="entry name" value="5',5'''-P-1,P-4-TETRAPHOSPHATE PHOSPHORYLASE 2"/>
    <property type="match status" value="1"/>
</dbReference>
<gene>
    <name evidence="3" type="ORF">NPX13_g4826</name>
</gene>
<keyword evidence="4" id="KW-1185">Reference proteome</keyword>
<reference evidence="3" key="1">
    <citation type="submission" date="2022-07" db="EMBL/GenBank/DDBJ databases">
        <title>Genome Sequence of Xylaria arbuscula.</title>
        <authorList>
            <person name="Buettner E."/>
        </authorList>
    </citation>
    <scope>NUCLEOTIDE SEQUENCE</scope>
    <source>
        <strain evidence="3">VT107</strain>
    </source>
</reference>
<accession>A0A9W8NFR6</accession>
<dbReference type="Pfam" id="PF09830">
    <property type="entry name" value="ATP_transf"/>
    <property type="match status" value="1"/>
</dbReference>
<organism evidence="3 4">
    <name type="scientific">Xylaria arbuscula</name>
    <dbReference type="NCBI Taxonomy" id="114810"/>
    <lineage>
        <taxon>Eukaryota</taxon>
        <taxon>Fungi</taxon>
        <taxon>Dikarya</taxon>
        <taxon>Ascomycota</taxon>
        <taxon>Pezizomycotina</taxon>
        <taxon>Sordariomycetes</taxon>
        <taxon>Xylariomycetidae</taxon>
        <taxon>Xylariales</taxon>
        <taxon>Xylariaceae</taxon>
        <taxon>Xylaria</taxon>
    </lineage>
</organism>
<dbReference type="InterPro" id="IPR036265">
    <property type="entry name" value="HIT-like_sf"/>
</dbReference>
<evidence type="ECO:0000313" key="3">
    <source>
        <dbReference type="EMBL" id="KAJ3573086.1"/>
    </source>
</evidence>
<dbReference type="InterPro" id="IPR045759">
    <property type="entry name" value="Ap4A_phos1/2_N"/>
</dbReference>
<feature type="domain" description="ATP adenylyltransferase C-terminal" evidence="1">
    <location>
        <begin position="191"/>
        <end position="312"/>
    </location>
</feature>